<dbReference type="AlphaFoldDB" id="E4Y228"/>
<dbReference type="InParanoid" id="E4Y228"/>
<feature type="region of interest" description="Disordered" evidence="1">
    <location>
        <begin position="18"/>
        <end position="66"/>
    </location>
</feature>
<evidence type="ECO:0000313" key="3">
    <source>
        <dbReference type="Proteomes" id="UP000001307"/>
    </source>
</evidence>
<proteinExistence type="predicted"/>
<dbReference type="Proteomes" id="UP000001307">
    <property type="component" value="Unassembled WGS sequence"/>
</dbReference>
<sequence length="164" mass="17350">MNFAAYLDAFETERKNAKTMKNNGGPFGAPPAAGGVSTAGETPKGNQGGFFPCSKSPSSSKETQKAFSDLHADQKNVAAMSGEELVNTIHSTLKSFSVNKEISDELKAIPFGELPKKQTLLEISNVFIQQTAATFAKAALLSVAIDSGLFLKDELVGMASTLMK</sequence>
<name>E4Y228_OIKDI</name>
<evidence type="ECO:0000256" key="1">
    <source>
        <dbReference type="SAM" id="MobiDB-lite"/>
    </source>
</evidence>
<gene>
    <name evidence="2" type="ORF">GSOID_T00016213001</name>
</gene>
<organism evidence="2">
    <name type="scientific">Oikopleura dioica</name>
    <name type="common">Tunicate</name>
    <dbReference type="NCBI Taxonomy" id="34765"/>
    <lineage>
        <taxon>Eukaryota</taxon>
        <taxon>Metazoa</taxon>
        <taxon>Chordata</taxon>
        <taxon>Tunicata</taxon>
        <taxon>Appendicularia</taxon>
        <taxon>Copelata</taxon>
        <taxon>Oikopleuridae</taxon>
        <taxon>Oikopleura</taxon>
    </lineage>
</organism>
<protein>
    <submittedName>
        <fullName evidence="2">Uncharacterized protein</fullName>
    </submittedName>
</protein>
<dbReference type="EMBL" id="FN653743">
    <property type="protein sequence ID" value="CBY15922.1"/>
    <property type="molecule type" value="Genomic_DNA"/>
</dbReference>
<evidence type="ECO:0000313" key="2">
    <source>
        <dbReference type="EMBL" id="CBY15922.1"/>
    </source>
</evidence>
<keyword evidence="3" id="KW-1185">Reference proteome</keyword>
<reference evidence="2" key="1">
    <citation type="journal article" date="2010" name="Science">
        <title>Plasticity of animal genome architecture unmasked by rapid evolution of a pelagic tunicate.</title>
        <authorList>
            <person name="Denoeud F."/>
            <person name="Henriet S."/>
            <person name="Mungpakdee S."/>
            <person name="Aury J.M."/>
            <person name="Da Silva C."/>
            <person name="Brinkmann H."/>
            <person name="Mikhaleva J."/>
            <person name="Olsen L.C."/>
            <person name="Jubin C."/>
            <person name="Canestro C."/>
            <person name="Bouquet J.M."/>
            <person name="Danks G."/>
            <person name="Poulain J."/>
            <person name="Campsteijn C."/>
            <person name="Adamski M."/>
            <person name="Cross I."/>
            <person name="Yadetie F."/>
            <person name="Muffato M."/>
            <person name="Louis A."/>
            <person name="Butcher S."/>
            <person name="Tsagkogeorga G."/>
            <person name="Konrad A."/>
            <person name="Singh S."/>
            <person name="Jensen M.F."/>
            <person name="Cong E.H."/>
            <person name="Eikeseth-Otteraa H."/>
            <person name="Noel B."/>
            <person name="Anthouard V."/>
            <person name="Porcel B.M."/>
            <person name="Kachouri-Lafond R."/>
            <person name="Nishino A."/>
            <person name="Ugolini M."/>
            <person name="Chourrout P."/>
            <person name="Nishida H."/>
            <person name="Aasland R."/>
            <person name="Huzurbazar S."/>
            <person name="Westhof E."/>
            <person name="Delsuc F."/>
            <person name="Lehrach H."/>
            <person name="Reinhardt R."/>
            <person name="Weissenbach J."/>
            <person name="Roy S.W."/>
            <person name="Artiguenave F."/>
            <person name="Postlethwait J.H."/>
            <person name="Manak J.R."/>
            <person name="Thompson E.M."/>
            <person name="Jaillon O."/>
            <person name="Du Pasquier L."/>
            <person name="Boudinot P."/>
            <person name="Liberles D.A."/>
            <person name="Volff J.N."/>
            <person name="Philippe H."/>
            <person name="Lenhard B."/>
            <person name="Roest Crollius H."/>
            <person name="Wincker P."/>
            <person name="Chourrout D."/>
        </authorList>
    </citation>
    <scope>NUCLEOTIDE SEQUENCE [LARGE SCALE GENOMIC DNA]</scope>
</reference>
<accession>E4Y228</accession>
<feature type="compositionally biased region" description="Low complexity" evidence="1">
    <location>
        <begin position="49"/>
        <end position="61"/>
    </location>
</feature>